<feature type="compositionally biased region" description="Basic and acidic residues" evidence="1">
    <location>
        <begin position="121"/>
        <end position="132"/>
    </location>
</feature>
<name>A0A078LXH5_9PSED</name>
<keyword evidence="2" id="KW-0808">Transferase</keyword>
<keyword evidence="3" id="KW-1185">Reference proteome</keyword>
<dbReference type="EMBL" id="CCSF01000001">
    <property type="protein sequence ID" value="CDZ95950.1"/>
    <property type="molecule type" value="Genomic_DNA"/>
</dbReference>
<evidence type="ECO:0000313" key="3">
    <source>
        <dbReference type="Proteomes" id="UP000053902"/>
    </source>
</evidence>
<dbReference type="RefSeq" id="WP_037026171.1">
    <property type="nucleotide sequence ID" value="NZ_CCSF01000001.1"/>
</dbReference>
<dbReference type="HOGENOM" id="CLU_130401_0_0_6"/>
<organism evidence="2 3">
    <name type="scientific">Pseudomonas saudiphocaensis</name>
    <dbReference type="NCBI Taxonomy" id="1499686"/>
    <lineage>
        <taxon>Bacteria</taxon>
        <taxon>Pseudomonadati</taxon>
        <taxon>Pseudomonadota</taxon>
        <taxon>Gammaproteobacteria</taxon>
        <taxon>Pseudomonadales</taxon>
        <taxon>Pseudomonadaceae</taxon>
        <taxon>Pseudomonas</taxon>
    </lineage>
</organism>
<dbReference type="eggNOG" id="ENOG5033KFE">
    <property type="taxonomic scope" value="Bacteria"/>
</dbReference>
<protein>
    <submittedName>
        <fullName evidence="2">Phosphotransferase system, HPr-related protein</fullName>
    </submittedName>
</protein>
<evidence type="ECO:0000313" key="2">
    <source>
        <dbReference type="EMBL" id="CDZ95950.1"/>
    </source>
</evidence>
<feature type="compositionally biased region" description="Basic and acidic residues" evidence="1">
    <location>
        <begin position="85"/>
        <end position="94"/>
    </location>
</feature>
<dbReference type="Proteomes" id="UP000053902">
    <property type="component" value="Unassembled WGS sequence"/>
</dbReference>
<dbReference type="AlphaFoldDB" id="A0A078LXH5"/>
<feature type="compositionally biased region" description="Basic and acidic residues" evidence="1">
    <location>
        <begin position="27"/>
        <end position="40"/>
    </location>
</feature>
<feature type="region of interest" description="Disordered" evidence="1">
    <location>
        <begin position="1"/>
        <end position="187"/>
    </location>
</feature>
<dbReference type="STRING" id="1499686.BN1079_03299"/>
<dbReference type="GO" id="GO:0016740">
    <property type="term" value="F:transferase activity"/>
    <property type="evidence" value="ECO:0007669"/>
    <property type="project" value="UniProtKB-KW"/>
</dbReference>
<sequence length="187" mass="20124">MNDQKPYTPTEIDDTEDRLGSMEQLDFDQRRDERKGRIGDEVPQEQLDNEFTPERVAEAGMTAGEVPDGDTTMDDMAPETLIPDDGARSPRERGQGGPADQDLSVVSGHEIGADVGLDEAELARRHPLDGKPWDGPADGEPDTGVSGGTAVLQEDESLLEENPDILSDDELEGDAPLDSGRDKPAGT</sequence>
<feature type="compositionally biased region" description="Acidic residues" evidence="1">
    <location>
        <begin position="67"/>
        <end position="77"/>
    </location>
</feature>
<dbReference type="OrthoDB" id="7026815at2"/>
<feature type="compositionally biased region" description="Acidic residues" evidence="1">
    <location>
        <begin position="153"/>
        <end position="175"/>
    </location>
</feature>
<proteinExistence type="predicted"/>
<accession>A0A078LXH5</accession>
<reference evidence="2 3" key="1">
    <citation type="submission" date="2014-07" db="EMBL/GenBank/DDBJ databases">
        <authorList>
            <person name="Urmite Genomes Urmite Genomes"/>
        </authorList>
    </citation>
    <scope>NUCLEOTIDE SEQUENCE [LARGE SCALE GENOMIC DNA]</scope>
    <source>
        <strain evidence="2 3">20_BN</strain>
    </source>
</reference>
<evidence type="ECO:0000256" key="1">
    <source>
        <dbReference type="SAM" id="MobiDB-lite"/>
    </source>
</evidence>
<gene>
    <name evidence="2" type="ORF">BN1079_03299</name>
</gene>